<sequence>MNQKIFYEQPLNERIRTFLRLEFLFDEAAHHLRGKSHWDSRSTLTALLDIMAIFSRTDLKTEVLKELERHAGTLARLEQNPDVDRKRLGETLGELEILTDQLHHNGGPIAASLRQNEFLSAIQQRSAIAGGTCDFDLPGYHFWLEQPAAQRTHDLAEWLSHFEAIAGAIQLILKLIRESASSKPVIAENGFFQKTLDPNLPCQLVRVSVSHNVPCFAEISGGRHRFTVRFLSASEQDGHLHQTAENIPFELGCCVI</sequence>
<gene>
    <name evidence="5" type="ORF">MNBD_GAMMA14-279</name>
</gene>
<proteinExistence type="inferred from homology"/>
<dbReference type="Gene3D" id="2.60.440.10">
    <property type="entry name" value="YacF-like domains"/>
    <property type="match status" value="1"/>
</dbReference>
<evidence type="ECO:0000256" key="3">
    <source>
        <dbReference type="ARBA" id="ARBA00023210"/>
    </source>
</evidence>
<dbReference type="InterPro" id="IPR027462">
    <property type="entry name" value="ZapD_C"/>
</dbReference>
<dbReference type="GO" id="GO:0043093">
    <property type="term" value="P:FtsZ-dependent cytokinesis"/>
    <property type="evidence" value="ECO:0007669"/>
    <property type="project" value="TreeGrafter"/>
</dbReference>
<keyword evidence="4" id="KW-0131">Cell cycle</keyword>
<dbReference type="PANTHER" id="PTHR39455">
    <property type="entry name" value="CELL DIVISION PROTEIN ZAPD"/>
    <property type="match status" value="1"/>
</dbReference>
<evidence type="ECO:0000256" key="4">
    <source>
        <dbReference type="ARBA" id="ARBA00023306"/>
    </source>
</evidence>
<organism evidence="5">
    <name type="scientific">hydrothermal vent metagenome</name>
    <dbReference type="NCBI Taxonomy" id="652676"/>
    <lineage>
        <taxon>unclassified sequences</taxon>
        <taxon>metagenomes</taxon>
        <taxon>ecological metagenomes</taxon>
    </lineage>
</organism>
<dbReference type="HAMAP" id="MF_01092">
    <property type="entry name" value="ZapD"/>
    <property type="match status" value="1"/>
</dbReference>
<evidence type="ECO:0000313" key="5">
    <source>
        <dbReference type="EMBL" id="VAW78839.1"/>
    </source>
</evidence>
<dbReference type="AlphaFoldDB" id="A0A3B0YXC7"/>
<keyword evidence="3" id="KW-0717">Septation</keyword>
<dbReference type="EMBL" id="UOFM01000283">
    <property type="protein sequence ID" value="VAW78839.1"/>
    <property type="molecule type" value="Genomic_DNA"/>
</dbReference>
<dbReference type="NCBIfam" id="NF003656">
    <property type="entry name" value="PRK05287.1-4"/>
    <property type="match status" value="1"/>
</dbReference>
<accession>A0A3B0YXC7</accession>
<dbReference type="InterPro" id="IPR036268">
    <property type="entry name" value="ZapD_sf"/>
</dbReference>
<dbReference type="GO" id="GO:0032153">
    <property type="term" value="C:cell division site"/>
    <property type="evidence" value="ECO:0007669"/>
    <property type="project" value="TreeGrafter"/>
</dbReference>
<dbReference type="Pfam" id="PF07072">
    <property type="entry name" value="ZapD"/>
    <property type="match status" value="1"/>
</dbReference>
<dbReference type="GO" id="GO:0000917">
    <property type="term" value="P:division septum assembly"/>
    <property type="evidence" value="ECO:0007669"/>
    <property type="project" value="UniProtKB-KW"/>
</dbReference>
<keyword evidence="2 5" id="KW-0132">Cell division</keyword>
<dbReference type="SUPFAM" id="SSF160950">
    <property type="entry name" value="YacF-like"/>
    <property type="match status" value="1"/>
</dbReference>
<dbReference type="PANTHER" id="PTHR39455:SF1">
    <property type="entry name" value="CELL DIVISION PROTEIN ZAPD"/>
    <property type="match status" value="1"/>
</dbReference>
<reference evidence="5" key="1">
    <citation type="submission" date="2018-06" db="EMBL/GenBank/DDBJ databases">
        <authorList>
            <person name="Zhirakovskaya E."/>
        </authorList>
    </citation>
    <scope>NUCLEOTIDE SEQUENCE</scope>
</reference>
<name>A0A3B0YXC7_9ZZZZ</name>
<protein>
    <submittedName>
        <fullName evidence="5">Cell division protein ZapD</fullName>
    </submittedName>
</protein>
<dbReference type="Gene3D" id="1.10.3900.10">
    <property type="entry name" value="YacF-like"/>
    <property type="match status" value="1"/>
</dbReference>
<keyword evidence="1" id="KW-0963">Cytoplasm</keyword>
<evidence type="ECO:0000256" key="1">
    <source>
        <dbReference type="ARBA" id="ARBA00022490"/>
    </source>
</evidence>
<dbReference type="InterPro" id="IPR009777">
    <property type="entry name" value="ZapD"/>
</dbReference>
<evidence type="ECO:0000256" key="2">
    <source>
        <dbReference type="ARBA" id="ARBA00022618"/>
    </source>
</evidence>